<dbReference type="GO" id="GO:0052717">
    <property type="term" value="F:tRNA-specific adenosine-34 deaminase activity"/>
    <property type="evidence" value="ECO:0007669"/>
    <property type="project" value="UniProtKB-UniRule"/>
</dbReference>
<feature type="domain" description="CMP/dCMP-type deaminase" evidence="9">
    <location>
        <begin position="39"/>
        <end position="157"/>
    </location>
</feature>
<comment type="caution">
    <text evidence="10">The sequence shown here is derived from an EMBL/GenBank/DDBJ whole genome shotgun (WGS) entry which is preliminary data.</text>
</comment>
<feature type="binding site" evidence="8">
    <location>
        <position position="90"/>
    </location>
    <ligand>
        <name>Zn(2+)</name>
        <dbReference type="ChEBI" id="CHEBI:29105"/>
        <note>catalytic</note>
    </ligand>
</feature>
<dbReference type="PROSITE" id="PS00903">
    <property type="entry name" value="CYT_DCMP_DEAMINASES_1"/>
    <property type="match status" value="1"/>
</dbReference>
<dbReference type="NCBIfam" id="NF008113">
    <property type="entry name" value="PRK10860.1"/>
    <property type="match status" value="1"/>
</dbReference>
<organism evidence="10 11">
    <name type="scientific">Jeotgalibacillus alimentarius</name>
    <dbReference type="NCBI Taxonomy" id="135826"/>
    <lineage>
        <taxon>Bacteria</taxon>
        <taxon>Bacillati</taxon>
        <taxon>Bacillota</taxon>
        <taxon>Bacilli</taxon>
        <taxon>Bacillales</taxon>
        <taxon>Caryophanaceae</taxon>
        <taxon>Jeotgalibacillus</taxon>
    </lineage>
</organism>
<evidence type="ECO:0000313" key="10">
    <source>
        <dbReference type="EMBL" id="KIL53752.1"/>
    </source>
</evidence>
<feature type="binding site" evidence="8">
    <location>
        <position position="120"/>
    </location>
    <ligand>
        <name>Zn(2+)</name>
        <dbReference type="ChEBI" id="CHEBI:29105"/>
        <note>catalytic</note>
    </ligand>
</feature>
<dbReference type="InterPro" id="IPR058535">
    <property type="entry name" value="MafB19-deam"/>
</dbReference>
<dbReference type="InterPro" id="IPR016193">
    <property type="entry name" value="Cytidine_deaminase-like"/>
</dbReference>
<reference evidence="10 11" key="1">
    <citation type="submission" date="2015-01" db="EMBL/GenBank/DDBJ databases">
        <title>Genome sequence of Jeotgalibacillus alimentarius.</title>
        <authorList>
            <person name="Goh K.M."/>
            <person name="Chan K.-G."/>
            <person name="Yaakop A.S."/>
            <person name="Ee R."/>
            <person name="Gan H.M."/>
            <person name="Chan C.S."/>
        </authorList>
    </citation>
    <scope>NUCLEOTIDE SEQUENCE [LARGE SCALE GENOMIC DNA]</scope>
    <source>
        <strain evidence="10 11">YKJ-13</strain>
    </source>
</reference>
<dbReference type="PANTHER" id="PTHR11079:SF202">
    <property type="entry name" value="TRNA-SPECIFIC ADENOSINE DEAMINASE"/>
    <property type="match status" value="1"/>
</dbReference>
<sequence>MDNVNLHKELLSLLEKIDAIFNYMIESEKNEQRANVMTERDEYWMQRAIEEAKKAEAIREVPIGAVLVKDDEMIASAYNLRETTQNAVTHAELLAIEKACDAVGSWRLENTTLYVTLEPCPMCSGAILLSRVDRVVYGARDPKAGCAGSLMNLLEDDRFNHRCEVVPDVLGEACGQMLTDFFRGLREEKKRRKQMSKDPD</sequence>
<evidence type="ECO:0000259" key="9">
    <source>
        <dbReference type="PROSITE" id="PS51747"/>
    </source>
</evidence>
<keyword evidence="4 8" id="KW-0479">Metal-binding</keyword>
<dbReference type="PATRIC" id="fig|135826.4.peg.13"/>
<dbReference type="Pfam" id="PF14437">
    <property type="entry name" value="MafB19-deam"/>
    <property type="match status" value="1"/>
</dbReference>
<dbReference type="InterPro" id="IPR002125">
    <property type="entry name" value="CMP_dCMP_dom"/>
</dbReference>
<comment type="cofactor">
    <cofactor evidence="8">
        <name>Zn(2+)</name>
        <dbReference type="ChEBI" id="CHEBI:29105"/>
    </cofactor>
    <text evidence="8">Binds 1 zinc ion per subunit.</text>
</comment>
<accession>A0A0C2VY32</accession>
<dbReference type="CDD" id="cd01285">
    <property type="entry name" value="nucleoside_deaminase"/>
    <property type="match status" value="1"/>
</dbReference>
<evidence type="ECO:0000256" key="1">
    <source>
        <dbReference type="ARBA" id="ARBA00010669"/>
    </source>
</evidence>
<dbReference type="EC" id="3.5.4.33" evidence="8"/>
<keyword evidence="5 8" id="KW-0378">Hydrolase</keyword>
<dbReference type="Proteomes" id="UP000031950">
    <property type="component" value="Unassembled WGS sequence"/>
</dbReference>
<evidence type="ECO:0000313" key="11">
    <source>
        <dbReference type="Proteomes" id="UP000031950"/>
    </source>
</evidence>
<evidence type="ECO:0000256" key="6">
    <source>
        <dbReference type="ARBA" id="ARBA00022833"/>
    </source>
</evidence>
<protein>
    <recommendedName>
        <fullName evidence="8">tRNA-specific adenosine deaminase</fullName>
        <ecNumber evidence="8">3.5.4.33</ecNumber>
    </recommendedName>
</protein>
<dbReference type="InterPro" id="IPR016192">
    <property type="entry name" value="APOBEC/CMP_deaminase_Zn-bd"/>
</dbReference>
<dbReference type="SUPFAM" id="SSF53927">
    <property type="entry name" value="Cytidine deaminase-like"/>
    <property type="match status" value="1"/>
</dbReference>
<dbReference type="Gene3D" id="3.40.140.10">
    <property type="entry name" value="Cytidine Deaminase, domain 2"/>
    <property type="match status" value="1"/>
</dbReference>
<dbReference type="GO" id="GO:0008270">
    <property type="term" value="F:zinc ion binding"/>
    <property type="evidence" value="ECO:0007669"/>
    <property type="project" value="UniProtKB-UniRule"/>
</dbReference>
<keyword evidence="3 8" id="KW-0819">tRNA processing</keyword>
<dbReference type="HAMAP" id="MF_00972">
    <property type="entry name" value="tRNA_aden_deaminase"/>
    <property type="match status" value="1"/>
</dbReference>
<dbReference type="STRING" id="135826.KP77_00120"/>
<evidence type="ECO:0000256" key="2">
    <source>
        <dbReference type="ARBA" id="ARBA00011738"/>
    </source>
</evidence>
<evidence type="ECO:0000256" key="3">
    <source>
        <dbReference type="ARBA" id="ARBA00022694"/>
    </source>
</evidence>
<evidence type="ECO:0000256" key="4">
    <source>
        <dbReference type="ARBA" id="ARBA00022723"/>
    </source>
</evidence>
<dbReference type="InterPro" id="IPR028883">
    <property type="entry name" value="tRNA_aden_deaminase"/>
</dbReference>
<feature type="active site" description="Proton donor" evidence="8">
    <location>
        <position position="92"/>
    </location>
</feature>
<comment type="function">
    <text evidence="8">Catalyzes the deamination of adenosine to inosine at the wobble position 34 of tRNA(Arg2).</text>
</comment>
<dbReference type="AlphaFoldDB" id="A0A0C2VY32"/>
<comment type="similarity">
    <text evidence="1">Belongs to the cytidine and deoxycytidylate deaminase family. ADAT2 subfamily.</text>
</comment>
<dbReference type="FunFam" id="3.40.140.10:FF:000005">
    <property type="entry name" value="tRNA-specific adenosine deaminase"/>
    <property type="match status" value="1"/>
</dbReference>
<dbReference type="PROSITE" id="PS51747">
    <property type="entry name" value="CYT_DCMP_DEAMINASES_2"/>
    <property type="match status" value="1"/>
</dbReference>
<comment type="catalytic activity">
    <reaction evidence="7 8">
        <text>adenosine(34) in tRNA + H2O + H(+) = inosine(34) in tRNA + NH4(+)</text>
        <dbReference type="Rhea" id="RHEA:43168"/>
        <dbReference type="Rhea" id="RHEA-COMP:10373"/>
        <dbReference type="Rhea" id="RHEA-COMP:10374"/>
        <dbReference type="ChEBI" id="CHEBI:15377"/>
        <dbReference type="ChEBI" id="CHEBI:15378"/>
        <dbReference type="ChEBI" id="CHEBI:28938"/>
        <dbReference type="ChEBI" id="CHEBI:74411"/>
        <dbReference type="ChEBI" id="CHEBI:82852"/>
        <dbReference type="EC" id="3.5.4.33"/>
    </reaction>
</comment>
<dbReference type="EMBL" id="JXRQ01000002">
    <property type="protein sequence ID" value="KIL53752.1"/>
    <property type="molecule type" value="Genomic_DNA"/>
</dbReference>
<dbReference type="GO" id="GO:0002100">
    <property type="term" value="P:tRNA wobble adenosine to inosine editing"/>
    <property type="evidence" value="ECO:0007669"/>
    <property type="project" value="UniProtKB-UniRule"/>
</dbReference>
<gene>
    <name evidence="8" type="primary">tadA</name>
    <name evidence="10" type="ORF">KP77_00120</name>
</gene>
<evidence type="ECO:0000256" key="5">
    <source>
        <dbReference type="ARBA" id="ARBA00022801"/>
    </source>
</evidence>
<evidence type="ECO:0000256" key="8">
    <source>
        <dbReference type="HAMAP-Rule" id="MF_00972"/>
    </source>
</evidence>
<keyword evidence="6 8" id="KW-0862">Zinc</keyword>
<keyword evidence="11" id="KW-1185">Reference proteome</keyword>
<evidence type="ECO:0000256" key="7">
    <source>
        <dbReference type="ARBA" id="ARBA00048045"/>
    </source>
</evidence>
<feature type="binding site" evidence="8">
    <location>
        <position position="123"/>
    </location>
    <ligand>
        <name>Zn(2+)</name>
        <dbReference type="ChEBI" id="CHEBI:29105"/>
        <note>catalytic</note>
    </ligand>
</feature>
<comment type="subunit">
    <text evidence="2 8">Homodimer.</text>
</comment>
<proteinExistence type="inferred from homology"/>
<dbReference type="PANTHER" id="PTHR11079">
    <property type="entry name" value="CYTOSINE DEAMINASE FAMILY MEMBER"/>
    <property type="match status" value="1"/>
</dbReference>
<name>A0A0C2VY32_9BACL</name>